<proteinExistence type="predicted"/>
<evidence type="ECO:0000313" key="2">
    <source>
        <dbReference type="Proteomes" id="UP001341840"/>
    </source>
</evidence>
<dbReference type="EMBL" id="JASCZI010000830">
    <property type="protein sequence ID" value="MED6113524.1"/>
    <property type="molecule type" value="Genomic_DNA"/>
</dbReference>
<comment type="caution">
    <text evidence="1">The sequence shown here is derived from an EMBL/GenBank/DDBJ whole genome shotgun (WGS) entry which is preliminary data.</text>
</comment>
<organism evidence="1 2">
    <name type="scientific">Stylosanthes scabra</name>
    <dbReference type="NCBI Taxonomy" id="79078"/>
    <lineage>
        <taxon>Eukaryota</taxon>
        <taxon>Viridiplantae</taxon>
        <taxon>Streptophyta</taxon>
        <taxon>Embryophyta</taxon>
        <taxon>Tracheophyta</taxon>
        <taxon>Spermatophyta</taxon>
        <taxon>Magnoliopsida</taxon>
        <taxon>eudicotyledons</taxon>
        <taxon>Gunneridae</taxon>
        <taxon>Pentapetalae</taxon>
        <taxon>rosids</taxon>
        <taxon>fabids</taxon>
        <taxon>Fabales</taxon>
        <taxon>Fabaceae</taxon>
        <taxon>Papilionoideae</taxon>
        <taxon>50 kb inversion clade</taxon>
        <taxon>dalbergioids sensu lato</taxon>
        <taxon>Dalbergieae</taxon>
        <taxon>Pterocarpus clade</taxon>
        <taxon>Stylosanthes</taxon>
    </lineage>
</organism>
<reference evidence="1 2" key="1">
    <citation type="journal article" date="2023" name="Plants (Basel)">
        <title>Bridging the Gap: Combining Genomics and Transcriptomics Approaches to Understand Stylosanthes scabra, an Orphan Legume from the Brazilian Caatinga.</title>
        <authorList>
            <person name="Ferreira-Neto J.R.C."/>
            <person name="da Silva M.D."/>
            <person name="Binneck E."/>
            <person name="de Melo N.F."/>
            <person name="da Silva R.H."/>
            <person name="de Melo A.L.T.M."/>
            <person name="Pandolfi V."/>
            <person name="Bustamante F.O."/>
            <person name="Brasileiro-Vidal A.C."/>
            <person name="Benko-Iseppon A.M."/>
        </authorList>
    </citation>
    <scope>NUCLEOTIDE SEQUENCE [LARGE SCALE GENOMIC DNA]</scope>
    <source>
        <tissue evidence="1">Leaves</tissue>
    </source>
</reference>
<evidence type="ECO:0000313" key="1">
    <source>
        <dbReference type="EMBL" id="MED6113524.1"/>
    </source>
</evidence>
<gene>
    <name evidence="1" type="ORF">PIB30_071594</name>
</gene>
<name>A0ABU6QR09_9FABA</name>
<accession>A0ABU6QR09</accession>
<protein>
    <submittedName>
        <fullName evidence="1">Uncharacterized protein</fullName>
    </submittedName>
</protein>
<dbReference type="Proteomes" id="UP001341840">
    <property type="component" value="Unassembled WGS sequence"/>
</dbReference>
<keyword evidence="2" id="KW-1185">Reference proteome</keyword>
<sequence length="99" mass="10602">MAASPLSAGNYHQRSSNVAGIDRTTFGSRRNIVTTELLSSSSSRCCRCMWLPELLPPTPTPPLPLSWFGFISFVVLSLNRGAGAVVKAWVVAEVGSKPP</sequence>